<name>A0A9N8F1X6_9STRA</name>
<feature type="transmembrane region" description="Helical" evidence="1">
    <location>
        <begin position="12"/>
        <end position="32"/>
    </location>
</feature>
<feature type="transmembrane region" description="Helical" evidence="1">
    <location>
        <begin position="236"/>
        <end position="257"/>
    </location>
</feature>
<feature type="transmembrane region" description="Helical" evidence="1">
    <location>
        <begin position="44"/>
        <end position="61"/>
    </location>
</feature>
<dbReference type="EMBL" id="CAICTM010003245">
    <property type="protein sequence ID" value="CAB9531108.1"/>
    <property type="molecule type" value="Genomic_DNA"/>
</dbReference>
<protein>
    <submittedName>
        <fullName evidence="2">Uncharacterized protein</fullName>
    </submittedName>
</protein>
<reference evidence="2" key="1">
    <citation type="submission" date="2020-06" db="EMBL/GenBank/DDBJ databases">
        <authorList>
            <consortium name="Plant Systems Biology data submission"/>
        </authorList>
    </citation>
    <scope>NUCLEOTIDE SEQUENCE</scope>
    <source>
        <strain evidence="2">D6</strain>
    </source>
</reference>
<keyword evidence="3" id="KW-1185">Reference proteome</keyword>
<keyword evidence="1" id="KW-1133">Transmembrane helix</keyword>
<dbReference type="OrthoDB" id="10511813at2759"/>
<feature type="transmembrane region" description="Helical" evidence="1">
    <location>
        <begin position="168"/>
        <end position="189"/>
    </location>
</feature>
<evidence type="ECO:0000313" key="3">
    <source>
        <dbReference type="Proteomes" id="UP001153069"/>
    </source>
</evidence>
<organism evidence="2 3">
    <name type="scientific">Seminavis robusta</name>
    <dbReference type="NCBI Taxonomy" id="568900"/>
    <lineage>
        <taxon>Eukaryota</taxon>
        <taxon>Sar</taxon>
        <taxon>Stramenopiles</taxon>
        <taxon>Ochrophyta</taxon>
        <taxon>Bacillariophyta</taxon>
        <taxon>Bacillariophyceae</taxon>
        <taxon>Bacillariophycidae</taxon>
        <taxon>Naviculales</taxon>
        <taxon>Naviculaceae</taxon>
        <taxon>Seminavis</taxon>
    </lineage>
</organism>
<keyword evidence="1" id="KW-0472">Membrane</keyword>
<feature type="transmembrane region" description="Helical" evidence="1">
    <location>
        <begin position="263"/>
        <end position="283"/>
    </location>
</feature>
<proteinExistence type="predicted"/>
<comment type="caution">
    <text evidence="2">The sequence shown here is derived from an EMBL/GenBank/DDBJ whole genome shotgun (WGS) entry which is preliminary data.</text>
</comment>
<dbReference type="Pfam" id="PF10067">
    <property type="entry name" value="DUF2306"/>
    <property type="match status" value="1"/>
</dbReference>
<evidence type="ECO:0000313" key="2">
    <source>
        <dbReference type="EMBL" id="CAB9531108.1"/>
    </source>
</evidence>
<accession>A0A9N8F1X6</accession>
<dbReference type="Proteomes" id="UP001153069">
    <property type="component" value="Unassembled WGS sequence"/>
</dbReference>
<dbReference type="AlphaFoldDB" id="A0A9N8F1X6"/>
<sequence length="304" mass="33958">MATATEGIADSPIPVGVLLTYCWLVVWGYLLVQGLQRQRSFQDFFWAGIALMASLNMGYFVNGVPEAIANFVGIYDTLINLGIGSLPENEIPANLIPCHNNSCTVWGDRYVQHAAWASAFYERFAYGPKLRSYILLVHIACNSIALVLTQILLIQTPYNPQKKAQHKLLGYITFICETIGLGCACWLASEHGEIDEYGGKWAKYGFYSMAACVYGCLLRGIVTIRAGDRVAHRMWMFRFAGSMWGSFWLFRVVLFVIDPLLRSYKAAAILIVIWVSAPAGVMLGDLARWWVDKETKTKGGSKIE</sequence>
<feature type="transmembrane region" description="Helical" evidence="1">
    <location>
        <begin position="204"/>
        <end position="224"/>
    </location>
</feature>
<dbReference type="InterPro" id="IPR018750">
    <property type="entry name" value="DUF2306_membrane"/>
</dbReference>
<keyword evidence="1" id="KW-0812">Transmembrane</keyword>
<evidence type="ECO:0000256" key="1">
    <source>
        <dbReference type="SAM" id="Phobius"/>
    </source>
</evidence>
<feature type="transmembrane region" description="Helical" evidence="1">
    <location>
        <begin position="133"/>
        <end position="156"/>
    </location>
</feature>
<gene>
    <name evidence="2" type="ORF">SEMRO_3247_G345830.1</name>
</gene>